<protein>
    <recommendedName>
        <fullName evidence="3">prephenate dehydrogenase</fullName>
        <ecNumber evidence="3">1.3.1.12</ecNumber>
    </recommendedName>
</protein>
<keyword evidence="7" id="KW-0520">NAD</keyword>
<dbReference type="Gene3D" id="3.40.50.720">
    <property type="entry name" value="NAD(P)-binding Rossmann-like Domain"/>
    <property type="match status" value="1"/>
</dbReference>
<keyword evidence="8" id="KW-0057">Aromatic amino acid biosynthesis</keyword>
<comment type="similarity">
    <text evidence="2">Belongs to the prephenate/arogenate dehydrogenase family.</text>
</comment>
<evidence type="ECO:0000313" key="11">
    <source>
        <dbReference type="EMBL" id="RZU98819.1"/>
    </source>
</evidence>
<keyword evidence="5" id="KW-0028">Amino-acid biosynthesis</keyword>
<dbReference type="Proteomes" id="UP000292298">
    <property type="component" value="Unassembled WGS sequence"/>
</dbReference>
<keyword evidence="4" id="KW-0827">Tyrosine biosynthesis</keyword>
<dbReference type="Pfam" id="PF20463">
    <property type="entry name" value="PDH_C"/>
    <property type="match status" value="1"/>
</dbReference>
<evidence type="ECO:0000256" key="5">
    <source>
        <dbReference type="ARBA" id="ARBA00022605"/>
    </source>
</evidence>
<dbReference type="InterPro" id="IPR046825">
    <property type="entry name" value="PDH_C"/>
</dbReference>
<evidence type="ECO:0000259" key="10">
    <source>
        <dbReference type="PROSITE" id="PS51176"/>
    </source>
</evidence>
<evidence type="ECO:0000256" key="3">
    <source>
        <dbReference type="ARBA" id="ARBA00012068"/>
    </source>
</evidence>
<evidence type="ECO:0000256" key="4">
    <source>
        <dbReference type="ARBA" id="ARBA00022498"/>
    </source>
</evidence>
<dbReference type="PROSITE" id="PS51176">
    <property type="entry name" value="PDH_ADH"/>
    <property type="match status" value="1"/>
</dbReference>
<gene>
    <name evidence="11" type="ORF">EV698_1081</name>
</gene>
<dbReference type="EC" id="1.3.1.12" evidence="3"/>
<dbReference type="InterPro" id="IPR046826">
    <property type="entry name" value="PDH_N"/>
</dbReference>
<name>A0A4Q8D0H8_9GAMM</name>
<keyword evidence="12" id="KW-1185">Reference proteome</keyword>
<dbReference type="GO" id="GO:0070403">
    <property type="term" value="F:NAD+ binding"/>
    <property type="evidence" value="ECO:0007669"/>
    <property type="project" value="InterPro"/>
</dbReference>
<evidence type="ECO:0000256" key="8">
    <source>
        <dbReference type="ARBA" id="ARBA00023141"/>
    </source>
</evidence>
<dbReference type="GO" id="GO:0008977">
    <property type="term" value="F:prephenate dehydrogenase (NAD+) activity"/>
    <property type="evidence" value="ECO:0007669"/>
    <property type="project" value="UniProtKB-EC"/>
</dbReference>
<dbReference type="Gene3D" id="1.10.3660.10">
    <property type="entry name" value="6-phosphogluconate dehydrogenase C-terminal like domain"/>
    <property type="match status" value="1"/>
</dbReference>
<dbReference type="FunFam" id="1.10.3660.10:FF:000003">
    <property type="entry name" value="Prephenate dehydrogenase"/>
    <property type="match status" value="1"/>
</dbReference>
<keyword evidence="6" id="KW-0560">Oxidoreductase</keyword>
<dbReference type="InterPro" id="IPR008927">
    <property type="entry name" value="6-PGluconate_DH-like_C_sf"/>
</dbReference>
<dbReference type="SUPFAM" id="SSF48179">
    <property type="entry name" value="6-phosphogluconate dehydrogenase C-terminal domain-like"/>
    <property type="match status" value="1"/>
</dbReference>
<dbReference type="AlphaFoldDB" id="A0A4Q8D0H8"/>
<organism evidence="11 12">
    <name type="scientific">Spiribacter vilamensis</name>
    <dbReference type="NCBI Taxonomy" id="531306"/>
    <lineage>
        <taxon>Bacteria</taxon>
        <taxon>Pseudomonadati</taxon>
        <taxon>Pseudomonadota</taxon>
        <taxon>Gammaproteobacteria</taxon>
        <taxon>Chromatiales</taxon>
        <taxon>Ectothiorhodospiraceae</taxon>
        <taxon>Spiribacter</taxon>
    </lineage>
</organism>
<dbReference type="InterPro" id="IPR036291">
    <property type="entry name" value="NAD(P)-bd_dom_sf"/>
</dbReference>
<dbReference type="PANTHER" id="PTHR21363:SF0">
    <property type="entry name" value="PREPHENATE DEHYDROGENASE [NADP(+)]"/>
    <property type="match status" value="1"/>
</dbReference>
<dbReference type="InterPro" id="IPR003099">
    <property type="entry name" value="Prephen_DH"/>
</dbReference>
<dbReference type="FunFam" id="3.40.50.720:FF:000208">
    <property type="entry name" value="Prephenate dehydrogenase"/>
    <property type="match status" value="1"/>
</dbReference>
<evidence type="ECO:0000313" key="12">
    <source>
        <dbReference type="Proteomes" id="UP000292298"/>
    </source>
</evidence>
<comment type="caution">
    <text evidence="11">The sequence shown here is derived from an EMBL/GenBank/DDBJ whole genome shotgun (WGS) entry which is preliminary data.</text>
</comment>
<evidence type="ECO:0000256" key="6">
    <source>
        <dbReference type="ARBA" id="ARBA00023002"/>
    </source>
</evidence>
<reference evidence="11 12" key="1">
    <citation type="submission" date="2019-02" db="EMBL/GenBank/DDBJ databases">
        <title>Genomic Encyclopedia of Type Strains, Phase IV (KMG-IV): sequencing the most valuable type-strain genomes for metagenomic binning, comparative biology and taxonomic classification.</title>
        <authorList>
            <person name="Goeker M."/>
        </authorList>
    </citation>
    <scope>NUCLEOTIDE SEQUENCE [LARGE SCALE GENOMIC DNA]</scope>
    <source>
        <strain evidence="11 12">DSM 21056</strain>
    </source>
</reference>
<dbReference type="GO" id="GO:0006571">
    <property type="term" value="P:tyrosine biosynthetic process"/>
    <property type="evidence" value="ECO:0007669"/>
    <property type="project" value="UniProtKB-KW"/>
</dbReference>
<feature type="domain" description="Prephenate/arogenate dehydrogenase" evidence="10">
    <location>
        <begin position="6"/>
        <end position="292"/>
    </location>
</feature>
<dbReference type="EMBL" id="SHLI01000001">
    <property type="protein sequence ID" value="RZU98819.1"/>
    <property type="molecule type" value="Genomic_DNA"/>
</dbReference>
<accession>A0A4Q8D0H8</accession>
<sequence length="292" mass="31372">MNTRPRRICLVGVGLIAGSLGLALKRAEAVETITGLGRGLDRLARAQALGAIDRYTTDPGEAIEDADLVVLGVPLGATAGVMRDLRPHLHDDLVITDVGSAKRCVVDDVETALGAAPPGFVPGHPIAGTEHSGVEAAFPSLFDGRRVILTPLASGRVEATEAVEWLWRQAGAEVTTMSVAHHDRMLAITSHLPHLLAFGLVDMLARDPDHEEILGYAAGGFRDFTRIASSDPVMWRDICLGNREAVLEALSLYRRDLEQLAEKVEASDGTGLEAVFRSAKQTRDAHKHGFER</sequence>
<evidence type="ECO:0000256" key="7">
    <source>
        <dbReference type="ARBA" id="ARBA00023027"/>
    </source>
</evidence>
<dbReference type="InterPro" id="IPR050812">
    <property type="entry name" value="Preph/Arog_dehydrog"/>
</dbReference>
<dbReference type="Pfam" id="PF02153">
    <property type="entry name" value="PDH_N"/>
    <property type="match status" value="1"/>
</dbReference>
<evidence type="ECO:0000256" key="1">
    <source>
        <dbReference type="ARBA" id="ARBA00005067"/>
    </source>
</evidence>
<comment type="catalytic activity">
    <reaction evidence="9">
        <text>prephenate + NAD(+) = 3-(4-hydroxyphenyl)pyruvate + CO2 + NADH</text>
        <dbReference type="Rhea" id="RHEA:13869"/>
        <dbReference type="ChEBI" id="CHEBI:16526"/>
        <dbReference type="ChEBI" id="CHEBI:29934"/>
        <dbReference type="ChEBI" id="CHEBI:36242"/>
        <dbReference type="ChEBI" id="CHEBI:57540"/>
        <dbReference type="ChEBI" id="CHEBI:57945"/>
        <dbReference type="EC" id="1.3.1.12"/>
    </reaction>
</comment>
<dbReference type="PANTHER" id="PTHR21363">
    <property type="entry name" value="PREPHENATE DEHYDROGENASE"/>
    <property type="match status" value="1"/>
</dbReference>
<dbReference type="SUPFAM" id="SSF51735">
    <property type="entry name" value="NAD(P)-binding Rossmann-fold domains"/>
    <property type="match status" value="1"/>
</dbReference>
<evidence type="ECO:0000256" key="2">
    <source>
        <dbReference type="ARBA" id="ARBA00007964"/>
    </source>
</evidence>
<comment type="pathway">
    <text evidence="1">Amino-acid biosynthesis; L-tyrosine biosynthesis; (4-hydroxyphenyl)pyruvate from prephenate (NAD(+) route): step 1/1.</text>
</comment>
<evidence type="ECO:0000256" key="9">
    <source>
        <dbReference type="ARBA" id="ARBA00049260"/>
    </source>
</evidence>
<dbReference type="GO" id="GO:0004665">
    <property type="term" value="F:prephenate dehydrogenase (NADP+) activity"/>
    <property type="evidence" value="ECO:0007669"/>
    <property type="project" value="InterPro"/>
</dbReference>
<proteinExistence type="inferred from homology"/>